<evidence type="ECO:0000313" key="2">
    <source>
        <dbReference type="EMBL" id="ARU45667.1"/>
    </source>
</evidence>
<reference evidence="2 3" key="1">
    <citation type="journal article" date="2014" name="BMC Vet. Res.">
        <title>First report of Corynebacterium pseudotuberculosis from caseous lymphadenitis lesions in Black Alentejano pig (Sus scrofa domesticus).</title>
        <authorList>
            <person name="Oliveira M."/>
            <person name="Barroco C."/>
            <person name="Mottola C."/>
            <person name="Santos R."/>
            <person name="Lemsaddek A."/>
            <person name="Tavares L."/>
            <person name="Semedo-Lemsaddek T."/>
        </authorList>
    </citation>
    <scope>NUCLEOTIDE SEQUENCE [LARGE SCALE GENOMIC DNA]</scope>
    <source>
        <strain evidence="2 3">PO100/5</strain>
    </source>
</reference>
<dbReference type="RefSeq" id="WP_087453515.1">
    <property type="nucleotide sequence ID" value="NZ_CP021417.2"/>
</dbReference>
<reference evidence="2 3" key="4">
    <citation type="journal article" date="2020" name="PLoS ONE">
        <title>Taxonomic classification of strain PO100/5 shows a broader geographic distribution and genetic markers of the recently described Corynebacterium silvaticum.</title>
        <authorList>
            <person name="Viana M.V.C."/>
            <person name="Profeta R."/>
            <person name="da Silva A.L."/>
            <person name="Hurtado R."/>
            <person name="Cerqueira J.C."/>
            <person name="Ribeiro B.F.S."/>
            <person name="Almeida M.O."/>
            <person name="Morais-Rodrigues F."/>
            <person name="Soares S.C."/>
            <person name="Oliveira M."/>
            <person name="Tavares L."/>
            <person name="Figueiredo H."/>
            <person name="Wattam A.R."/>
            <person name="Barh D."/>
            <person name="Ghosh P."/>
            <person name="Silva A."/>
            <person name="Azevedo V."/>
        </authorList>
    </citation>
    <scope>NUCLEOTIDE SEQUENCE [LARGE SCALE GENOMIC DNA]</scope>
    <source>
        <strain evidence="2 3">PO100/5</strain>
    </source>
</reference>
<feature type="transmembrane region" description="Helical" evidence="1">
    <location>
        <begin position="56"/>
        <end position="78"/>
    </location>
</feature>
<keyword evidence="1" id="KW-1133">Transmembrane helix</keyword>
<keyword evidence="1" id="KW-0812">Transmembrane</keyword>
<dbReference type="Proteomes" id="UP000195652">
    <property type="component" value="Chromosome"/>
</dbReference>
<reference evidence="2 3" key="2">
    <citation type="journal article" date="2020" name="Antonie Van Leeuwenhoek">
        <title>Phylogenomic characterisation of a novel corynebacterial species pathogenic to animals.</title>
        <authorList>
            <person name="Moller J."/>
            <person name="Musella L."/>
            <person name="Melnikov V."/>
            <person name="Geissdorfer W."/>
            <person name="Burkovski A."/>
            <person name="Sangal V."/>
        </authorList>
    </citation>
    <scope>NUCLEOTIDE SEQUENCE [LARGE SCALE GENOMIC DNA]</scope>
    <source>
        <strain evidence="2 3">PO100/5</strain>
    </source>
</reference>
<evidence type="ECO:0000313" key="3">
    <source>
        <dbReference type="Proteomes" id="UP000195652"/>
    </source>
</evidence>
<feature type="transmembrane region" description="Helical" evidence="1">
    <location>
        <begin position="12"/>
        <end position="36"/>
    </location>
</feature>
<keyword evidence="3" id="KW-1185">Reference proteome</keyword>
<keyword evidence="1" id="KW-0472">Membrane</keyword>
<accession>A0A7Y4LHW2</accession>
<sequence>MNMNTHFPPRLVLYAGWVAAIQSLIGIAYAILLIVREAAGYNDASIVYESDNARTWAGYGTAVFFIIVFGAVLVGAIMMNRGKRWGRGPVIMLQILLLPIAYYMFNGGAFIFSGVTGLTAIVALVMLFSPRAVDWAARNY</sequence>
<evidence type="ECO:0008006" key="4">
    <source>
        <dbReference type="Google" id="ProtNLM"/>
    </source>
</evidence>
<reference evidence="2 3" key="3">
    <citation type="journal article" date="2020" name="Int. J. Syst. Evol. Microbiol.">
        <title>Corynebacterium silvaticum sp. nov., a unique group of NTTB corynebacteria in wild boar and roe deer.</title>
        <authorList>
            <person name="Dangel A."/>
            <person name="Berger A."/>
            <person name="Rau J."/>
            <person name="Eisenberg T."/>
            <person name="Kampfer P."/>
            <person name="Margos G."/>
            <person name="Contzen M."/>
            <person name="Busse H.J."/>
            <person name="Konrad R."/>
            <person name="Peters M."/>
            <person name="Sting R."/>
            <person name="Sing A."/>
        </authorList>
    </citation>
    <scope>NUCLEOTIDE SEQUENCE [LARGE SCALE GENOMIC DNA]</scope>
    <source>
        <strain evidence="2 3">PO100/5</strain>
    </source>
</reference>
<dbReference type="GeneID" id="75007281"/>
<dbReference type="KEGG" id="csil:CBE74_03180"/>
<dbReference type="AlphaFoldDB" id="A0A7Y4LHW2"/>
<feature type="transmembrane region" description="Helical" evidence="1">
    <location>
        <begin position="85"/>
        <end position="104"/>
    </location>
</feature>
<protein>
    <recommendedName>
        <fullName evidence="4">Integral membrane protein</fullName>
    </recommendedName>
</protein>
<proteinExistence type="predicted"/>
<feature type="transmembrane region" description="Helical" evidence="1">
    <location>
        <begin position="110"/>
        <end position="128"/>
    </location>
</feature>
<name>A0A7Y4LHW2_9CORY</name>
<organism evidence="2 3">
    <name type="scientific">Corynebacterium silvaticum</name>
    <dbReference type="NCBI Taxonomy" id="2320431"/>
    <lineage>
        <taxon>Bacteria</taxon>
        <taxon>Bacillati</taxon>
        <taxon>Actinomycetota</taxon>
        <taxon>Actinomycetes</taxon>
        <taxon>Mycobacteriales</taxon>
        <taxon>Corynebacteriaceae</taxon>
        <taxon>Corynebacterium</taxon>
    </lineage>
</organism>
<dbReference type="EMBL" id="CP021417">
    <property type="protein sequence ID" value="ARU45667.1"/>
    <property type="molecule type" value="Genomic_DNA"/>
</dbReference>
<dbReference type="OrthoDB" id="4775239at2"/>
<evidence type="ECO:0000256" key="1">
    <source>
        <dbReference type="SAM" id="Phobius"/>
    </source>
</evidence>
<gene>
    <name evidence="2" type="ORF">CBE74_03180</name>
</gene>